<evidence type="ECO:0000259" key="24">
    <source>
        <dbReference type="PROSITE" id="PS51136"/>
    </source>
</evidence>
<feature type="region of interest" description="Disordered" evidence="19">
    <location>
        <begin position="1504"/>
        <end position="1527"/>
    </location>
</feature>
<dbReference type="PROSITE" id="PS50827">
    <property type="entry name" value="DDT"/>
    <property type="match status" value="1"/>
</dbReference>
<dbReference type="InterPro" id="IPR013136">
    <property type="entry name" value="WSTF_Acf1_Cbp146"/>
</dbReference>
<dbReference type="PANTHER" id="PTHR46802">
    <property type="entry name" value="TYROSINE-PROTEIN KINASE BAZ1B"/>
    <property type="match status" value="1"/>
</dbReference>
<keyword evidence="10 15" id="KW-0103">Bromodomain</keyword>
<keyword evidence="25" id="KW-0808">Transferase</keyword>
<dbReference type="InterPro" id="IPR047174">
    <property type="entry name" value="BAZ1B"/>
</dbReference>
<feature type="non-terminal residue" evidence="25">
    <location>
        <position position="1"/>
    </location>
</feature>
<evidence type="ECO:0000256" key="19">
    <source>
        <dbReference type="SAM" id="MobiDB-lite"/>
    </source>
</evidence>
<feature type="compositionally biased region" description="Basic and acidic residues" evidence="19">
    <location>
        <begin position="1512"/>
        <end position="1527"/>
    </location>
</feature>
<dbReference type="InterPro" id="IPR018359">
    <property type="entry name" value="Bromodomain_CS"/>
</dbReference>
<dbReference type="PROSITE" id="PS50089">
    <property type="entry name" value="ZF_RING_2"/>
    <property type="match status" value="1"/>
</dbReference>
<dbReference type="InterPro" id="IPR028941">
    <property type="entry name" value="WHIM2_dom"/>
</dbReference>
<evidence type="ECO:0000256" key="12">
    <source>
        <dbReference type="ARBA" id="ARBA00023212"/>
    </source>
</evidence>
<evidence type="ECO:0000256" key="11">
    <source>
        <dbReference type="ARBA" id="ARBA00023163"/>
    </source>
</evidence>
<dbReference type="Gene3D" id="3.30.40.10">
    <property type="entry name" value="Zinc/RING finger domain, C3HC4 (zinc finger)"/>
    <property type="match status" value="1"/>
</dbReference>
<dbReference type="Pfam" id="PF00439">
    <property type="entry name" value="Bromodomain"/>
    <property type="match status" value="1"/>
</dbReference>
<keyword evidence="4" id="KW-0479">Metal-binding</keyword>
<evidence type="ECO:0000256" key="14">
    <source>
        <dbReference type="ARBA" id="ARBA00023273"/>
    </source>
</evidence>
<feature type="region of interest" description="Disordered" evidence="19">
    <location>
        <begin position="1844"/>
        <end position="1996"/>
    </location>
</feature>
<dbReference type="Pfam" id="PF07162">
    <property type="entry name" value="B9-C2"/>
    <property type="match status" value="1"/>
</dbReference>
<dbReference type="InterPro" id="IPR011011">
    <property type="entry name" value="Znf_FYVE_PHD"/>
</dbReference>
<dbReference type="InterPro" id="IPR019786">
    <property type="entry name" value="Zinc_finger_PHD-type_CS"/>
</dbReference>
<feature type="domain" description="WAC" evidence="24">
    <location>
        <begin position="381"/>
        <end position="487"/>
    </location>
</feature>
<feature type="domain" description="RING-type" evidence="22">
    <location>
        <begin position="1576"/>
        <end position="1621"/>
    </location>
</feature>
<keyword evidence="3" id="KW-0963">Cytoplasm</keyword>
<keyword evidence="26" id="KW-1185">Reference proteome</keyword>
<gene>
    <name evidence="25" type="primary">Baz1b</name>
    <name evidence="25" type="ORF">GTO92_0001843</name>
</gene>
<feature type="region of interest" description="Disordered" evidence="19">
    <location>
        <begin position="657"/>
        <end position="802"/>
    </location>
</feature>
<feature type="compositionally biased region" description="Acidic residues" evidence="19">
    <location>
        <begin position="1637"/>
        <end position="1663"/>
    </location>
</feature>
<evidence type="ECO:0000256" key="7">
    <source>
        <dbReference type="ARBA" id="ARBA00022833"/>
    </source>
</evidence>
<evidence type="ECO:0000259" key="23">
    <source>
        <dbReference type="PROSITE" id="PS50827"/>
    </source>
</evidence>
<dbReference type="PROSITE" id="PS01359">
    <property type="entry name" value="ZF_PHD_1"/>
    <property type="match status" value="1"/>
</dbReference>
<feature type="coiled-coil region" evidence="18">
    <location>
        <begin position="913"/>
        <end position="943"/>
    </location>
</feature>
<dbReference type="PROSITE" id="PS50014">
    <property type="entry name" value="BROMODOMAIN_2"/>
    <property type="match status" value="1"/>
</dbReference>
<evidence type="ECO:0000259" key="20">
    <source>
        <dbReference type="PROSITE" id="PS50014"/>
    </source>
</evidence>
<keyword evidence="9 18" id="KW-0175">Coiled coil</keyword>
<organism evidence="25 26">
    <name type="scientific">Polypterus senegalus</name>
    <name type="common">Senegal bichir</name>
    <dbReference type="NCBI Taxonomy" id="55291"/>
    <lineage>
        <taxon>Eukaryota</taxon>
        <taxon>Metazoa</taxon>
        <taxon>Chordata</taxon>
        <taxon>Craniata</taxon>
        <taxon>Vertebrata</taxon>
        <taxon>Euteleostomi</taxon>
        <taxon>Actinopterygii</taxon>
        <taxon>Polypteriformes</taxon>
        <taxon>Polypteridae</taxon>
        <taxon>Polypterus</taxon>
    </lineage>
</organism>
<evidence type="ECO:0000256" key="18">
    <source>
        <dbReference type="SAM" id="Coils"/>
    </source>
</evidence>
<feature type="region of interest" description="Disordered" evidence="19">
    <location>
        <begin position="1180"/>
        <end position="1270"/>
    </location>
</feature>
<feature type="region of interest" description="Disordered" evidence="19">
    <location>
        <begin position="814"/>
        <end position="841"/>
    </location>
</feature>
<reference evidence="25" key="1">
    <citation type="journal article" date="2021" name="Cell">
        <title>Tracing the genetic footprints of vertebrate landing in non-teleost ray-finned fishes.</title>
        <authorList>
            <person name="Bi X."/>
            <person name="Wang K."/>
            <person name="Yang L."/>
            <person name="Pan H."/>
            <person name="Jiang H."/>
            <person name="Wei Q."/>
            <person name="Fang M."/>
            <person name="Yu H."/>
            <person name="Zhu C."/>
            <person name="Cai Y."/>
            <person name="He Y."/>
            <person name="Gan X."/>
            <person name="Zeng H."/>
            <person name="Yu D."/>
            <person name="Zhu Y."/>
            <person name="Jiang H."/>
            <person name="Qiu Q."/>
            <person name="Yang H."/>
            <person name="Zhang Y.E."/>
            <person name="Wang W."/>
            <person name="Zhu M."/>
            <person name="He S."/>
            <person name="Zhang G."/>
        </authorList>
    </citation>
    <scope>NUCLEOTIDE SEQUENCE</scope>
    <source>
        <strain evidence="25">Bchr_001</strain>
    </source>
</reference>
<proteinExistence type="predicted"/>
<feature type="compositionally biased region" description="Basic and acidic residues" evidence="19">
    <location>
        <begin position="509"/>
        <end position="553"/>
    </location>
</feature>
<evidence type="ECO:0000259" key="22">
    <source>
        <dbReference type="PROSITE" id="PS50089"/>
    </source>
</evidence>
<dbReference type="Pfam" id="PF15612">
    <property type="entry name" value="WHIM1"/>
    <property type="match status" value="1"/>
</dbReference>
<dbReference type="Gene3D" id="1.20.920.10">
    <property type="entry name" value="Bromodomain-like"/>
    <property type="match status" value="1"/>
</dbReference>
<evidence type="ECO:0000256" key="1">
    <source>
        <dbReference type="ARBA" id="ARBA00004120"/>
    </source>
</evidence>
<dbReference type="SMART" id="SM00571">
    <property type="entry name" value="DDT"/>
    <property type="match status" value="1"/>
</dbReference>
<dbReference type="InterPro" id="IPR019787">
    <property type="entry name" value="Znf_PHD-finger"/>
</dbReference>
<evidence type="ECO:0000256" key="15">
    <source>
        <dbReference type="PROSITE-ProRule" id="PRU00035"/>
    </source>
</evidence>
<evidence type="ECO:0000256" key="4">
    <source>
        <dbReference type="ARBA" id="ARBA00022723"/>
    </source>
</evidence>
<dbReference type="PANTHER" id="PTHR46802:SF1">
    <property type="entry name" value="TYROSINE-PROTEIN KINASE BAZ1B"/>
    <property type="match status" value="1"/>
</dbReference>
<feature type="non-terminal residue" evidence="25">
    <location>
        <position position="1996"/>
    </location>
</feature>
<dbReference type="SMART" id="SM00249">
    <property type="entry name" value="PHD"/>
    <property type="match status" value="1"/>
</dbReference>
<dbReference type="InterPro" id="IPR001841">
    <property type="entry name" value="Znf_RING"/>
</dbReference>
<feature type="compositionally biased region" description="Basic residues" evidence="19">
    <location>
        <begin position="1938"/>
        <end position="1947"/>
    </location>
</feature>
<keyword evidence="14" id="KW-0966">Cell projection</keyword>
<dbReference type="Pfam" id="PF10537">
    <property type="entry name" value="WAC_Acf1_DNA_bd"/>
    <property type="match status" value="1"/>
</dbReference>
<dbReference type="InterPro" id="IPR001487">
    <property type="entry name" value="Bromodomain"/>
</dbReference>
<evidence type="ECO:0000256" key="16">
    <source>
        <dbReference type="PROSITE-ProRule" id="PRU00175"/>
    </source>
</evidence>
<protein>
    <submittedName>
        <fullName evidence="25">BAZ1B kinase</fullName>
    </submittedName>
</protein>
<dbReference type="InterPro" id="IPR018501">
    <property type="entry name" value="DDT_dom"/>
</dbReference>
<dbReference type="PRINTS" id="PR00503">
    <property type="entry name" value="BROMODOMAIN"/>
</dbReference>
<evidence type="ECO:0000256" key="9">
    <source>
        <dbReference type="ARBA" id="ARBA00023054"/>
    </source>
</evidence>
<feature type="compositionally biased region" description="Basic residues" evidence="19">
    <location>
        <begin position="761"/>
        <end position="773"/>
    </location>
</feature>
<keyword evidence="13 17" id="KW-0539">Nucleus</keyword>
<feature type="domain" description="Bromo" evidence="20">
    <location>
        <begin position="1749"/>
        <end position="1819"/>
    </location>
</feature>
<feature type="compositionally biased region" description="Basic and acidic residues" evidence="19">
    <location>
        <begin position="1850"/>
        <end position="1859"/>
    </location>
</feature>
<dbReference type="Proteomes" id="UP001166052">
    <property type="component" value="Unassembled WGS sequence"/>
</dbReference>
<comment type="subcellular location">
    <subcellularLocation>
        <location evidence="1">Cytoplasm</location>
        <location evidence="1">Cytoskeleton</location>
        <location evidence="1">Cilium basal body</location>
    </subcellularLocation>
    <subcellularLocation>
        <location evidence="2 17">Nucleus</location>
    </subcellularLocation>
</comment>
<evidence type="ECO:0000256" key="13">
    <source>
        <dbReference type="ARBA" id="ARBA00023242"/>
    </source>
</evidence>
<evidence type="ECO:0000256" key="6">
    <source>
        <dbReference type="ARBA" id="ARBA00022794"/>
    </source>
</evidence>
<feature type="compositionally biased region" description="Basic and acidic residues" evidence="19">
    <location>
        <begin position="1963"/>
        <end position="1975"/>
    </location>
</feature>
<feature type="region of interest" description="Disordered" evidence="19">
    <location>
        <begin position="507"/>
        <end position="570"/>
    </location>
</feature>
<comment type="caution">
    <text evidence="25">The sequence shown here is derived from an EMBL/GenBank/DDBJ whole genome shotgun (WGS) entry which is preliminary data.</text>
</comment>
<dbReference type="PROSITE" id="PS00633">
    <property type="entry name" value="BROMODOMAIN_1"/>
    <property type="match status" value="1"/>
</dbReference>
<evidence type="ECO:0000256" key="3">
    <source>
        <dbReference type="ARBA" id="ARBA00022490"/>
    </source>
</evidence>
<dbReference type="Pfam" id="PF00628">
    <property type="entry name" value="PHD"/>
    <property type="match status" value="1"/>
</dbReference>
<evidence type="ECO:0000259" key="21">
    <source>
        <dbReference type="PROSITE" id="PS50016"/>
    </source>
</evidence>
<evidence type="ECO:0000256" key="8">
    <source>
        <dbReference type="ARBA" id="ARBA00023015"/>
    </source>
</evidence>
<accession>A0ABS2Z710</accession>
<evidence type="ECO:0000256" key="17">
    <source>
        <dbReference type="PROSITE-ProRule" id="PRU00475"/>
    </source>
</evidence>
<feature type="compositionally biased region" description="Basic and acidic residues" evidence="19">
    <location>
        <begin position="1194"/>
        <end position="1215"/>
    </location>
</feature>
<dbReference type="InterPro" id="IPR001965">
    <property type="entry name" value="Znf_PHD"/>
</dbReference>
<dbReference type="SUPFAM" id="SSF57903">
    <property type="entry name" value="FYVE/PHD zinc finger"/>
    <property type="match status" value="1"/>
</dbReference>
<keyword evidence="5 16" id="KW-0863">Zinc-finger</keyword>
<name>A0ABS2Z710_POLSE</name>
<keyword evidence="11" id="KW-0804">Transcription</keyword>
<dbReference type="InterPro" id="IPR013083">
    <property type="entry name" value="Znf_RING/FYVE/PHD"/>
</dbReference>
<feature type="domain" description="PHD-type" evidence="21">
    <location>
        <begin position="1573"/>
        <end position="1623"/>
    </location>
</feature>
<dbReference type="CDD" id="cd15628">
    <property type="entry name" value="PHD_BAZ1B"/>
    <property type="match status" value="1"/>
</dbReference>
<keyword evidence="8" id="KW-0805">Transcription regulation</keyword>
<dbReference type="GO" id="GO:0016301">
    <property type="term" value="F:kinase activity"/>
    <property type="evidence" value="ECO:0007669"/>
    <property type="project" value="UniProtKB-KW"/>
</dbReference>
<feature type="domain" description="DDT" evidence="23">
    <location>
        <begin position="973"/>
        <end position="1037"/>
    </location>
</feature>
<keyword evidence="12" id="KW-0206">Cytoskeleton</keyword>
<evidence type="ECO:0000256" key="2">
    <source>
        <dbReference type="ARBA" id="ARBA00004123"/>
    </source>
</evidence>
<dbReference type="SMART" id="SM00297">
    <property type="entry name" value="BROMO"/>
    <property type="match status" value="1"/>
</dbReference>
<dbReference type="InterPro" id="IPR047256">
    <property type="entry name" value="BAZ1B_PHD"/>
</dbReference>
<feature type="compositionally biased region" description="Basic and acidic residues" evidence="19">
    <location>
        <begin position="1241"/>
        <end position="1270"/>
    </location>
</feature>
<dbReference type="InterPro" id="IPR036427">
    <property type="entry name" value="Bromodomain-like_sf"/>
</dbReference>
<evidence type="ECO:0000313" key="26">
    <source>
        <dbReference type="Proteomes" id="UP001166052"/>
    </source>
</evidence>
<dbReference type="PROSITE" id="PS50016">
    <property type="entry name" value="ZF_PHD_2"/>
    <property type="match status" value="1"/>
</dbReference>
<keyword evidence="7" id="KW-0862">Zinc</keyword>
<feature type="compositionally biased region" description="Basic and acidic residues" evidence="19">
    <location>
        <begin position="671"/>
        <end position="696"/>
    </location>
</feature>
<feature type="compositionally biased region" description="Acidic residues" evidence="19">
    <location>
        <begin position="1860"/>
        <end position="1869"/>
    </location>
</feature>
<dbReference type="SUPFAM" id="SSF47370">
    <property type="entry name" value="Bromodomain"/>
    <property type="match status" value="1"/>
</dbReference>
<dbReference type="InterPro" id="IPR010796">
    <property type="entry name" value="C2_B9-type_dom"/>
</dbReference>
<evidence type="ECO:0000256" key="5">
    <source>
        <dbReference type="ARBA" id="ARBA00022771"/>
    </source>
</evidence>
<keyword evidence="25" id="KW-0418">Kinase</keyword>
<sequence length="1996" mass="230403">MAVYRSHDPVKNLRIRVRLQHVTSTTNFSQQIQEQAALLQEKGIIELSSFSAQSTAGGHHDDEEDITINWQEKLFSQFEVDLFRLESACQTPLDRQYHNEILRLERSGGRQNRRIFTYTDYDRYTNLEEHCQSVVTPEERKPTFLAEKMANVRRRRQERRTTEGGIPKSGLVVWEPTEEFLKGSHVLNTPVQTMHIMADLGPYGKLETAGDKKELWRYTVENVSTGLNAEEQDREQRVYRDLYSRHKEYLSSLVGQDFEMVPPGTLRLLINGEIGCHTVVCSTWRPVQTGTVTELRRFFIGGSPELEDLTYARIPGTFKGNRLSRFGFRSETTGSVSIRLHCIQQSRDYIDASALRKQRQSVLDRLGKFGQQGTIYSILGKCDVSDVLSQGKNVKKGEYEARLQRYSERIWTCKSTGSNQLTHKEAWEEEQEVTELLKEEFPPWFEKPVLEIVHHNTISLDKLVDQAWVEILTKYAVDEECDFQVGKDKSLRVKVVKVHPLEKTDEEAAEKKLEGVCDSPSSDKENSSQENQRKDTHIKEEENRRESLSDRARRSPRKLPTSMKEEKKKWTPPKFLPHKYDVKLINEDKIISNVPVDSLYRTERPPNKEIMRYFIRHYSLRLGTGENAPWVVEDELVKKYSLPSKFSDFLLDPHKYMTHNPSAKRKSLSSVDRKSSKKQKGDESGRDMDVLTEKGDKKKKRKKKSIGPPLSPTLWGHMQVKKTMNGSPLKVKNSDGAIKDSSDTEDDENIGLIINPDHLGNKKSMKTMKKREKKSNGDKQIKHKKGNGKLLSGQKSLKTAKRPKMKQMTLLDMAKGTPSRSPQKKFKNSSGGTPKLGKPLPPMALHLLRYYKENKGKEDKKNALSSLLSKAAKVLTPEDRGRLPEDLRELVQKRWELLEQKKRWAAMTDEEKQDVIKKKRQEIKEKLREKAKERREKEMLQRLEKLRRYEDQELTGQPLPTFKLVDMPEGLPNTLFGDVAMVTDFLNCFSGLLMPDDQYPITAAALMESLSSERGGFLYLNRVLVILLQTLLQDELAEGYSELGMVLSEIPLTMHSASELVRLCLRPWDAHDESGEGSSSEDRALVGFDDENYEFLEKLETMEVFELTPQEKVSLLVALCHRILMTYSVEDYVDSMQQRSVELWKERLATLKEVNDRKRAEKLRRKENMEAKVDGGWVKVEGGASTGSVGTMGKTDKKKQAASAGEKKDSAKPKVEGAIPNQEPEDMISTVKSRRLHAIQAKKEKEEQERQIKERQEKVAEDERNRKQKAAAEKAFQEGITKAKLVLRRLPLGVDRNHNRYWLFSDVIPGLYIEKGWVHDSIDYSFTLSPEEIKEEEQDNEDKENDNNDTIDSNMQTAALVALDVCIETTVPKQGQNLWFLCDTQKELEELVESLHPQGVRESDLKQRLQEKFQDILHSMFLARKPSPGLKTCDGHQELLKFLRSDILEVASRLQKGGLGYMDDTSEFEERVRAIENLRDFGDCIIILQQSVIKKFLQGFMAPKQQKKRRHGGDDSSKSEEVDEDKKLAEEARVASAVEKWKTMIREAQTFSRMHVLLGMLDACIKWDMSAENARCKVCRKKGEDDKLILCDECNKAFHLFCLRPALYSIPDGEWLCPACQPSVARRCSRGRNYNEDMSEEEEDEEEDDEDEDELEEEEEESDEDHKVAGFSLRSRKTAKNKQTTTSRGRKPGRKPKKISPQNPRGVRQRGSPGSQADIDELVRQGTRHGVRRQVLEMQKCEEILCKLVKFRFSWPFREPVSVEEAEDYFDVISHPMDFKTMQTKFTDREYRHPTDFIDDIKLVFSNAEEYNESGSHVLSCLAKTEQCFVDLLHKHLPNQNYLRRRQRKRVSEANKHHEEEEEDVDSEKEDTPKAKKRKRRISKLKEKYKDDEDDSEQGIRKPRQSKRAAAASHKSYIEIDEDDEGEASYSEPEVPQKIRKGKRGRPPRQPVVTEVVPENEQNSERNHLGKREREEDGEDSSDEHRPTQHSKRQKR</sequence>
<evidence type="ECO:0000313" key="25">
    <source>
        <dbReference type="EMBL" id="MBN3293923.1"/>
    </source>
</evidence>
<dbReference type="InterPro" id="IPR028942">
    <property type="entry name" value="WHIM1_dom"/>
</dbReference>
<dbReference type="PROSITE" id="PS51136">
    <property type="entry name" value="WAC"/>
    <property type="match status" value="1"/>
</dbReference>
<dbReference type="EMBL" id="JAAWVN010023947">
    <property type="protein sequence ID" value="MBN3293923.1"/>
    <property type="molecule type" value="Genomic_DNA"/>
</dbReference>
<evidence type="ECO:0000256" key="10">
    <source>
        <dbReference type="ARBA" id="ARBA00023117"/>
    </source>
</evidence>
<keyword evidence="6" id="KW-0970">Cilium biogenesis/degradation</keyword>
<feature type="region of interest" description="Disordered" evidence="19">
    <location>
        <begin position="1633"/>
        <end position="1720"/>
    </location>
</feature>
<dbReference type="Pfam" id="PF15613">
    <property type="entry name" value="WSD"/>
    <property type="match status" value="1"/>
</dbReference>
<feature type="compositionally biased region" description="Basic residues" evidence="19">
    <location>
        <begin position="1688"/>
        <end position="1698"/>
    </location>
</feature>